<keyword evidence="1" id="KW-0998">Cell outer membrane</keyword>
<keyword evidence="3" id="KW-0675">Receptor</keyword>
<dbReference type="PROSITE" id="PS52016">
    <property type="entry name" value="TONB_DEPENDENT_REC_3"/>
    <property type="match status" value="1"/>
</dbReference>
<dbReference type="Pfam" id="PF13715">
    <property type="entry name" value="CarbopepD_reg_2"/>
    <property type="match status" value="1"/>
</dbReference>
<dbReference type="InterPro" id="IPR008969">
    <property type="entry name" value="CarboxyPept-like_regulatory"/>
</dbReference>
<keyword evidence="4" id="KW-1185">Reference proteome</keyword>
<organism evidence="3 4">
    <name type="scientific">Chryseosolibacter indicus</name>
    <dbReference type="NCBI Taxonomy" id="2782351"/>
    <lineage>
        <taxon>Bacteria</taxon>
        <taxon>Pseudomonadati</taxon>
        <taxon>Bacteroidota</taxon>
        <taxon>Cytophagia</taxon>
        <taxon>Cytophagales</taxon>
        <taxon>Chryseotaleaceae</taxon>
        <taxon>Chryseosolibacter</taxon>
    </lineage>
</organism>
<keyword evidence="1" id="KW-0472">Membrane</keyword>
<dbReference type="InterPro" id="IPR037066">
    <property type="entry name" value="Plug_dom_sf"/>
</dbReference>
<dbReference type="NCBIfam" id="TIGR04057">
    <property type="entry name" value="SusC_RagA_signa"/>
    <property type="match status" value="1"/>
</dbReference>
<evidence type="ECO:0000313" key="4">
    <source>
        <dbReference type="Proteomes" id="UP000772618"/>
    </source>
</evidence>
<dbReference type="Proteomes" id="UP000772618">
    <property type="component" value="Unassembled WGS sequence"/>
</dbReference>
<evidence type="ECO:0000256" key="1">
    <source>
        <dbReference type="PROSITE-ProRule" id="PRU01360"/>
    </source>
</evidence>
<dbReference type="Gene3D" id="2.170.130.10">
    <property type="entry name" value="TonB-dependent receptor, plug domain"/>
    <property type="match status" value="1"/>
</dbReference>
<dbReference type="SUPFAM" id="SSF49464">
    <property type="entry name" value="Carboxypeptidase regulatory domain-like"/>
    <property type="match status" value="1"/>
</dbReference>
<dbReference type="Pfam" id="PF07715">
    <property type="entry name" value="Plug"/>
    <property type="match status" value="1"/>
</dbReference>
<sequence length="1068" mass="120448">MQNKYKQLLKTLMMYSLIGVIIQCVVLASAFASGAIQQQDITVTGTVRDADDQSGNLPGVNVLVKGTTRGTTTDADGRYTIQVDDPNATLVFSFIGYSTQEVAVAARSVVDVVLAPDIQQLGEVVVVGYGTQEKVTLTGAVSNIRTEELLRTKNENPQNMLTGKIAGVRVWQKSAEPGTFNNNFDIRGFEGTPLVVIDGIPRTMADFQRLNPSDIDDVSVLKDASASIYGVRGASGVMLVTTKKGTRGKPTITYNGSYTLQQPVGFPRLADPYQTMTLYNEKAMNKVEGGSIIYGPDKFEEFRSGARPTTDWNSLLISDFSPQTQHDISISGGTDKTQYYIAGGYLFQEGIFKSGDLNYNKFNLRSNITTEIAKGLKLNLNLSGFADTRNTPYAGATDIIRNYWRQGVLFPAYADADNTMLSYEGLDLEENTVAKMRSDISGYRKYQQKNFQSSASLDFDFGTVLPELEGLSAKALISFDYRNDDNKIYRREYYQYALDPLTNTYTAKLYNNSSPNQMRRELYSKQQVLGQFLLNYNRTFGNDHKVTGLLGVESQKRTGDNFYAQRDLAFAMEYLLGGVDENQVSGMSGNMNDLYAINYNAVLGRLNYTFADRYIVEGQFRYDGSSKFIEDDQWGFFPSGSIGWRLSEESFFKSSSTLSFVDQLKLRASYGVLANDEGMAYDWATGYTYPAVGNNAEKGYYNEYAPGYMFGGKFVYGVDNIVSNKQLTWWTAKMFDVGVDFEAWNGLFGFSVDYFDRRREGLFESRKSEIPTVVGTKAPKENVNSDRQFGIDMTLSHRNTLGQLAYGVKVIGTVTRRQWLTAVQNGPYGNSYDRWRHDNLNDRYQGIQFGYEKAGRYENWEDIWSYPIYKDRVVLPGDYKYEDWNGDGEINAEDEHPFAFDQTPWVNFSLAYNASYKNFDLNFLFQGTALGSMQYKEPLYSIWGSNGGGTLEQYLDRWHPVDPLADPYNVETEWVSGYYGYTGSYPRDNSQFNRVSTAYLRLKSIEFGYTLPKKIRAFSSMDVRVFANAYNIFTITGVKFVDPEHPEDDNGRLYPLNKTYTVGVSARF</sequence>
<name>A0ABS5VX30_9BACT</name>
<evidence type="ECO:0000259" key="2">
    <source>
        <dbReference type="Pfam" id="PF07715"/>
    </source>
</evidence>
<dbReference type="InterPro" id="IPR039426">
    <property type="entry name" value="TonB-dep_rcpt-like"/>
</dbReference>
<dbReference type="InterPro" id="IPR023997">
    <property type="entry name" value="TonB-dep_OMP_SusC/RagA_CS"/>
</dbReference>
<dbReference type="InterPro" id="IPR012910">
    <property type="entry name" value="Plug_dom"/>
</dbReference>
<comment type="caution">
    <text evidence="3">The sequence shown here is derived from an EMBL/GenBank/DDBJ whole genome shotgun (WGS) entry which is preliminary data.</text>
</comment>
<reference evidence="3 4" key="1">
    <citation type="submission" date="2021-05" db="EMBL/GenBank/DDBJ databases">
        <title>A Polyphasic approach of four new species of the genus Ohtaekwangia: Ohtaekwangia histidinii sp. nov., Ohtaekwangia cretensis sp. nov., Ohtaekwangia indiensis sp. nov., Ohtaekwangia reichenbachii sp. nov. from diverse environment.</title>
        <authorList>
            <person name="Octaviana S."/>
        </authorList>
    </citation>
    <scope>NUCLEOTIDE SEQUENCE [LARGE SCALE GENOMIC DNA]</scope>
    <source>
        <strain evidence="3 4">PWU20</strain>
    </source>
</reference>
<comment type="subcellular location">
    <subcellularLocation>
        <location evidence="1">Cell outer membrane</location>
        <topology evidence="1">Multi-pass membrane protein</topology>
    </subcellularLocation>
</comment>
<keyword evidence="1" id="KW-0813">Transport</keyword>
<comment type="similarity">
    <text evidence="1">Belongs to the TonB-dependent receptor family.</text>
</comment>
<feature type="domain" description="TonB-dependent receptor plug" evidence="2">
    <location>
        <begin position="135"/>
        <end position="237"/>
    </location>
</feature>
<dbReference type="NCBIfam" id="TIGR04056">
    <property type="entry name" value="OMP_RagA_SusC"/>
    <property type="match status" value="1"/>
</dbReference>
<keyword evidence="1" id="KW-0812">Transmembrane</keyword>
<accession>A0ABS5VX30</accession>
<gene>
    <name evidence="3" type="ORF">KK060_20200</name>
</gene>
<dbReference type="SUPFAM" id="SSF56935">
    <property type="entry name" value="Porins"/>
    <property type="match status" value="1"/>
</dbReference>
<dbReference type="InterPro" id="IPR023996">
    <property type="entry name" value="TonB-dep_OMP_SusC/RagA"/>
</dbReference>
<dbReference type="EMBL" id="JAHESD010000061">
    <property type="protein sequence ID" value="MBT1705623.1"/>
    <property type="molecule type" value="Genomic_DNA"/>
</dbReference>
<evidence type="ECO:0000313" key="3">
    <source>
        <dbReference type="EMBL" id="MBT1705623.1"/>
    </source>
</evidence>
<protein>
    <submittedName>
        <fullName evidence="3">TonB-dependent receptor</fullName>
    </submittedName>
</protein>
<dbReference type="Gene3D" id="2.60.40.1120">
    <property type="entry name" value="Carboxypeptidase-like, regulatory domain"/>
    <property type="match status" value="1"/>
</dbReference>
<keyword evidence="1" id="KW-1134">Transmembrane beta strand</keyword>
<proteinExistence type="inferred from homology"/>
<dbReference type="RefSeq" id="WP_254155610.1">
    <property type="nucleotide sequence ID" value="NZ_JAHESD010000061.1"/>
</dbReference>